<dbReference type="CDD" id="cd04301">
    <property type="entry name" value="NAT_SF"/>
    <property type="match status" value="1"/>
</dbReference>
<reference evidence="2" key="1">
    <citation type="journal article" date="2014" name="Front. Microbiol.">
        <title>High frequency of phylogenetically diverse reductive dehalogenase-homologous genes in deep subseafloor sedimentary metagenomes.</title>
        <authorList>
            <person name="Kawai M."/>
            <person name="Futagami T."/>
            <person name="Toyoda A."/>
            <person name="Takaki Y."/>
            <person name="Nishi S."/>
            <person name="Hori S."/>
            <person name="Arai W."/>
            <person name="Tsubouchi T."/>
            <person name="Morono Y."/>
            <person name="Uchiyama I."/>
            <person name="Ito T."/>
            <person name="Fujiyama A."/>
            <person name="Inagaki F."/>
            <person name="Takami H."/>
        </authorList>
    </citation>
    <scope>NUCLEOTIDE SEQUENCE</scope>
    <source>
        <strain evidence="2">Expedition CK06-06</strain>
    </source>
</reference>
<dbReference type="PROSITE" id="PS51186">
    <property type="entry name" value="GNAT"/>
    <property type="match status" value="1"/>
</dbReference>
<dbReference type="SUPFAM" id="SSF55729">
    <property type="entry name" value="Acyl-CoA N-acyltransferases (Nat)"/>
    <property type="match status" value="1"/>
</dbReference>
<evidence type="ECO:0000259" key="1">
    <source>
        <dbReference type="PROSITE" id="PS51186"/>
    </source>
</evidence>
<proteinExistence type="predicted"/>
<dbReference type="InterPro" id="IPR000182">
    <property type="entry name" value="GNAT_dom"/>
</dbReference>
<name>X0WQP6_9ZZZZ</name>
<organism evidence="2">
    <name type="scientific">marine sediment metagenome</name>
    <dbReference type="NCBI Taxonomy" id="412755"/>
    <lineage>
        <taxon>unclassified sequences</taxon>
        <taxon>metagenomes</taxon>
        <taxon>ecological metagenomes</taxon>
    </lineage>
</organism>
<sequence>MSTRELKITPFNPAYQNEARQLILDGLGEHWGWIDEHINADLQDITAAYAHGRFVLGWSDGTLVATGALIPEDGNSKRIVRMSVATPLRRHGFGTQILDHLVKI</sequence>
<feature type="non-terminal residue" evidence="2">
    <location>
        <position position="104"/>
    </location>
</feature>
<dbReference type="Pfam" id="PF00583">
    <property type="entry name" value="Acetyltransf_1"/>
    <property type="match status" value="1"/>
</dbReference>
<comment type="caution">
    <text evidence="2">The sequence shown here is derived from an EMBL/GenBank/DDBJ whole genome shotgun (WGS) entry which is preliminary data.</text>
</comment>
<dbReference type="InterPro" id="IPR016181">
    <property type="entry name" value="Acyl_CoA_acyltransferase"/>
</dbReference>
<dbReference type="AlphaFoldDB" id="X0WQP6"/>
<gene>
    <name evidence="2" type="ORF">S01H1_64919</name>
</gene>
<dbReference type="EMBL" id="BARS01042821">
    <property type="protein sequence ID" value="GAG32960.1"/>
    <property type="molecule type" value="Genomic_DNA"/>
</dbReference>
<feature type="domain" description="N-acetyltransferase" evidence="1">
    <location>
        <begin position="6"/>
        <end position="104"/>
    </location>
</feature>
<accession>X0WQP6</accession>
<dbReference type="GO" id="GO:0016747">
    <property type="term" value="F:acyltransferase activity, transferring groups other than amino-acyl groups"/>
    <property type="evidence" value="ECO:0007669"/>
    <property type="project" value="InterPro"/>
</dbReference>
<protein>
    <recommendedName>
        <fullName evidence="1">N-acetyltransferase domain-containing protein</fullName>
    </recommendedName>
</protein>
<evidence type="ECO:0000313" key="2">
    <source>
        <dbReference type="EMBL" id="GAG32960.1"/>
    </source>
</evidence>
<dbReference type="Gene3D" id="3.40.630.30">
    <property type="match status" value="1"/>
</dbReference>